<feature type="region of interest" description="Disordered" evidence="1">
    <location>
        <begin position="178"/>
        <end position="212"/>
    </location>
</feature>
<dbReference type="OMA" id="LQSTEHM"/>
<dbReference type="PANTHER" id="PTHR35453">
    <property type="entry name" value="PROSTATE ANDROGEN-REGULATED MUCIN-LIKE PROTEIN 1"/>
    <property type="match status" value="1"/>
</dbReference>
<keyword evidence="2" id="KW-0812">Transmembrane</keyword>
<reference evidence="5" key="1">
    <citation type="submission" date="2025-08" db="UniProtKB">
        <authorList>
            <consortium name="RefSeq"/>
        </authorList>
    </citation>
    <scope>IDENTIFICATION</scope>
    <source>
        <tissue evidence="5">Liver</tissue>
    </source>
</reference>
<dbReference type="OrthoDB" id="8963138at2759"/>
<dbReference type="RefSeq" id="XP_007432450.1">
    <property type="nucleotide sequence ID" value="XM_007432388.2"/>
</dbReference>
<dbReference type="InterPro" id="IPR031431">
    <property type="entry name" value="PARM1"/>
</dbReference>
<dbReference type="KEGG" id="pbi:103059671"/>
<keyword evidence="2" id="KW-0472">Membrane</keyword>
<sequence>MSPQGGRAPSVLCLIVIAAGLNIYSISSMSTSTTSNIVSPVRVNLIGHNLTFDSSTATDATKAATRPDTLSLTTTLGPVETNMGMLSMGIVPSNTPDTAASTTNLLSQPSTGLQSTEYISTSVMSVDTSATTSISPAETLATATSSIMSVSSTISSSSAPEEHTSAGVTHLSSIEVSTVPVTSKEHPTEGTSSGDTSNPLTTSSPVGLTSPQGTLASKATIETSPVGSTTFSSGVTMQEVQRALSSGSIAAITITVIAVVLLVFGIAAFLKIRHSSYGRLFDDHDYGSWGNYNNPLYDDS</sequence>
<evidence type="ECO:0000256" key="1">
    <source>
        <dbReference type="SAM" id="MobiDB-lite"/>
    </source>
</evidence>
<dbReference type="Proteomes" id="UP000695026">
    <property type="component" value="Unplaced"/>
</dbReference>
<protein>
    <submittedName>
        <fullName evidence="5">Prostate androgen-regulated mucin-like protein 1</fullName>
    </submittedName>
</protein>
<gene>
    <name evidence="5" type="primary">PARM1</name>
</gene>
<keyword evidence="3" id="KW-0732">Signal</keyword>
<dbReference type="CTD" id="25849"/>
<dbReference type="GO" id="GO:0005886">
    <property type="term" value="C:plasma membrane"/>
    <property type="evidence" value="ECO:0007669"/>
    <property type="project" value="TreeGrafter"/>
</dbReference>
<feature type="transmembrane region" description="Helical" evidence="2">
    <location>
        <begin position="249"/>
        <end position="270"/>
    </location>
</feature>
<keyword evidence="4" id="KW-1185">Reference proteome</keyword>
<evidence type="ECO:0000313" key="4">
    <source>
        <dbReference type="Proteomes" id="UP000695026"/>
    </source>
</evidence>
<feature type="compositionally biased region" description="Polar residues" evidence="1">
    <location>
        <begin position="189"/>
        <end position="212"/>
    </location>
</feature>
<dbReference type="PANTHER" id="PTHR35453:SF1">
    <property type="entry name" value="PROSTATE ANDROGEN-REGULATED MUCIN-LIKE PROTEIN 1"/>
    <property type="match status" value="1"/>
</dbReference>
<dbReference type="GO" id="GO:0005770">
    <property type="term" value="C:late endosome"/>
    <property type="evidence" value="ECO:0007669"/>
    <property type="project" value="TreeGrafter"/>
</dbReference>
<evidence type="ECO:0000313" key="5">
    <source>
        <dbReference type="RefSeq" id="XP_007432450.1"/>
    </source>
</evidence>
<feature type="chain" id="PRO_5039937816" evidence="3">
    <location>
        <begin position="29"/>
        <end position="300"/>
    </location>
</feature>
<name>A0A9F2R0G4_PYTBI</name>
<feature type="signal peptide" evidence="3">
    <location>
        <begin position="1"/>
        <end position="28"/>
    </location>
</feature>
<dbReference type="AlphaFoldDB" id="A0A9F2R0G4"/>
<dbReference type="GO" id="GO:0005794">
    <property type="term" value="C:Golgi apparatus"/>
    <property type="evidence" value="ECO:0007669"/>
    <property type="project" value="TreeGrafter"/>
</dbReference>
<accession>A0A9F2R0G4</accession>
<dbReference type="GeneID" id="103059671"/>
<keyword evidence="2" id="KW-1133">Transmembrane helix</keyword>
<evidence type="ECO:0000256" key="3">
    <source>
        <dbReference type="SAM" id="SignalP"/>
    </source>
</evidence>
<dbReference type="GO" id="GO:0005769">
    <property type="term" value="C:early endosome"/>
    <property type="evidence" value="ECO:0007669"/>
    <property type="project" value="TreeGrafter"/>
</dbReference>
<organism evidence="4 5">
    <name type="scientific">Python bivittatus</name>
    <name type="common">Burmese python</name>
    <name type="synonym">Python molurus bivittatus</name>
    <dbReference type="NCBI Taxonomy" id="176946"/>
    <lineage>
        <taxon>Eukaryota</taxon>
        <taxon>Metazoa</taxon>
        <taxon>Chordata</taxon>
        <taxon>Craniata</taxon>
        <taxon>Vertebrata</taxon>
        <taxon>Euteleostomi</taxon>
        <taxon>Lepidosauria</taxon>
        <taxon>Squamata</taxon>
        <taxon>Bifurcata</taxon>
        <taxon>Unidentata</taxon>
        <taxon>Episquamata</taxon>
        <taxon>Toxicofera</taxon>
        <taxon>Serpentes</taxon>
        <taxon>Henophidia</taxon>
        <taxon>Pythonidae</taxon>
        <taxon>Python</taxon>
    </lineage>
</organism>
<dbReference type="Pfam" id="PF17061">
    <property type="entry name" value="PARM"/>
    <property type="match status" value="1"/>
</dbReference>
<proteinExistence type="predicted"/>
<evidence type="ECO:0000256" key="2">
    <source>
        <dbReference type="SAM" id="Phobius"/>
    </source>
</evidence>